<dbReference type="EMBL" id="JARXHW010000057">
    <property type="protein sequence ID" value="MDQ8209225.1"/>
    <property type="molecule type" value="Genomic_DNA"/>
</dbReference>
<name>A0ABU1B117_9BACT</name>
<feature type="repeat" description="TPR" evidence="1">
    <location>
        <begin position="247"/>
        <end position="280"/>
    </location>
</feature>
<keyword evidence="4" id="KW-0732">Signal</keyword>
<evidence type="ECO:0000313" key="5">
    <source>
        <dbReference type="EMBL" id="MDQ8209225.1"/>
    </source>
</evidence>
<protein>
    <submittedName>
        <fullName evidence="5">Tetratricopeptide repeat protein</fullName>
    </submittedName>
</protein>
<dbReference type="Proteomes" id="UP001225316">
    <property type="component" value="Unassembled WGS sequence"/>
</dbReference>
<dbReference type="PROSITE" id="PS50005">
    <property type="entry name" value="TPR"/>
    <property type="match status" value="1"/>
</dbReference>
<dbReference type="InterPro" id="IPR019734">
    <property type="entry name" value="TPR_rpt"/>
</dbReference>
<evidence type="ECO:0000256" key="2">
    <source>
        <dbReference type="SAM" id="Coils"/>
    </source>
</evidence>
<feature type="transmembrane region" description="Helical" evidence="3">
    <location>
        <begin position="109"/>
        <end position="127"/>
    </location>
</feature>
<reference evidence="5 6" key="1">
    <citation type="submission" date="2023-04" db="EMBL/GenBank/DDBJ databases">
        <title>A novel bacteria isolated from coastal sediment.</title>
        <authorList>
            <person name="Liu X.-J."/>
            <person name="Du Z.-J."/>
        </authorList>
    </citation>
    <scope>NUCLEOTIDE SEQUENCE [LARGE SCALE GENOMIC DNA]</scope>
    <source>
        <strain evidence="5 6">SDUM461003</strain>
    </source>
</reference>
<dbReference type="Pfam" id="PF14559">
    <property type="entry name" value="TPR_19"/>
    <property type="match status" value="1"/>
</dbReference>
<keyword evidence="2" id="KW-0175">Coiled coil</keyword>
<gene>
    <name evidence="5" type="ORF">QEH52_16990</name>
</gene>
<comment type="caution">
    <text evidence="5">The sequence shown here is derived from an EMBL/GenBank/DDBJ whole genome shotgun (WGS) entry which is preliminary data.</text>
</comment>
<keyword evidence="1" id="KW-0802">TPR repeat</keyword>
<feature type="coiled-coil region" evidence="2">
    <location>
        <begin position="148"/>
        <end position="182"/>
    </location>
</feature>
<dbReference type="SUPFAM" id="SSF48452">
    <property type="entry name" value="TPR-like"/>
    <property type="match status" value="1"/>
</dbReference>
<evidence type="ECO:0000256" key="3">
    <source>
        <dbReference type="SAM" id="Phobius"/>
    </source>
</evidence>
<evidence type="ECO:0000256" key="4">
    <source>
        <dbReference type="SAM" id="SignalP"/>
    </source>
</evidence>
<keyword evidence="3" id="KW-0812">Transmembrane</keyword>
<feature type="chain" id="PRO_5047297013" evidence="4">
    <location>
        <begin position="28"/>
        <end position="306"/>
    </location>
</feature>
<dbReference type="InterPro" id="IPR011990">
    <property type="entry name" value="TPR-like_helical_dom_sf"/>
</dbReference>
<accession>A0ABU1B117</accession>
<sequence length="306" mass="34757">MIKQTPFYAHWALVLALTLLGSVIASAQDFDGPASTMDPTSSQASYTDTIESLEEPLYSPFIERYVLDELKTLRSEMAAQKHELMQQILDREHNSVDRAVAYSTDTVTYFFYLIAGVSSILVIMGWSSMRDVQKRIQVAAEGRVTKLIDVYETRLEKLERVVKQKTQHIEENREEIERTQDIQALWLRAGQENSPAQKIALYDEILKHNAQDVEALTYKAHSVLQLDEPQWAANLCTQALDIDAENSQAHYQLARAYCTMGYSDEAIQSLQRAIHFTESYRAELGSDEALKPMASLPEFQKLLSNA</sequence>
<evidence type="ECO:0000256" key="1">
    <source>
        <dbReference type="PROSITE-ProRule" id="PRU00339"/>
    </source>
</evidence>
<proteinExistence type="predicted"/>
<dbReference type="Gene3D" id="1.25.40.10">
    <property type="entry name" value="Tetratricopeptide repeat domain"/>
    <property type="match status" value="1"/>
</dbReference>
<feature type="signal peptide" evidence="4">
    <location>
        <begin position="1"/>
        <end position="27"/>
    </location>
</feature>
<keyword evidence="6" id="KW-1185">Reference proteome</keyword>
<keyword evidence="3" id="KW-0472">Membrane</keyword>
<organism evidence="5 6">
    <name type="scientific">Thalassobacterium maritimum</name>
    <dbReference type="NCBI Taxonomy" id="3041265"/>
    <lineage>
        <taxon>Bacteria</taxon>
        <taxon>Pseudomonadati</taxon>
        <taxon>Verrucomicrobiota</taxon>
        <taxon>Opitutia</taxon>
        <taxon>Puniceicoccales</taxon>
        <taxon>Coraliomargaritaceae</taxon>
        <taxon>Thalassobacterium</taxon>
    </lineage>
</organism>
<keyword evidence="3" id="KW-1133">Transmembrane helix</keyword>
<dbReference type="NCBIfam" id="NF047558">
    <property type="entry name" value="TPR_END_plus"/>
    <property type="match status" value="1"/>
</dbReference>
<dbReference type="SMART" id="SM00028">
    <property type="entry name" value="TPR"/>
    <property type="match status" value="2"/>
</dbReference>
<evidence type="ECO:0000313" key="6">
    <source>
        <dbReference type="Proteomes" id="UP001225316"/>
    </source>
</evidence>